<keyword evidence="2" id="KW-1185">Reference proteome</keyword>
<protein>
    <submittedName>
        <fullName evidence="1">Uncharacterized protein</fullName>
    </submittedName>
</protein>
<evidence type="ECO:0000313" key="2">
    <source>
        <dbReference type="Proteomes" id="UP000799754"/>
    </source>
</evidence>
<dbReference type="Proteomes" id="UP000799754">
    <property type="component" value="Unassembled WGS sequence"/>
</dbReference>
<organism evidence="1 2">
    <name type="scientific">Macroventuria anomochaeta</name>
    <dbReference type="NCBI Taxonomy" id="301207"/>
    <lineage>
        <taxon>Eukaryota</taxon>
        <taxon>Fungi</taxon>
        <taxon>Dikarya</taxon>
        <taxon>Ascomycota</taxon>
        <taxon>Pezizomycotina</taxon>
        <taxon>Dothideomycetes</taxon>
        <taxon>Pleosporomycetidae</taxon>
        <taxon>Pleosporales</taxon>
        <taxon>Pleosporineae</taxon>
        <taxon>Didymellaceae</taxon>
        <taxon>Macroventuria</taxon>
    </lineage>
</organism>
<dbReference type="EMBL" id="MU006729">
    <property type="protein sequence ID" value="KAF2624674.1"/>
    <property type="molecule type" value="Genomic_DNA"/>
</dbReference>
<proteinExistence type="predicted"/>
<accession>A0ACB6RU61</accession>
<evidence type="ECO:0000313" key="1">
    <source>
        <dbReference type="EMBL" id="KAF2624674.1"/>
    </source>
</evidence>
<comment type="caution">
    <text evidence="1">The sequence shown here is derived from an EMBL/GenBank/DDBJ whole genome shotgun (WGS) entry which is preliminary data.</text>
</comment>
<reference evidence="1" key="1">
    <citation type="journal article" date="2020" name="Stud. Mycol.">
        <title>101 Dothideomycetes genomes: a test case for predicting lifestyles and emergence of pathogens.</title>
        <authorList>
            <person name="Haridas S."/>
            <person name="Albert R."/>
            <person name="Binder M."/>
            <person name="Bloem J."/>
            <person name="Labutti K."/>
            <person name="Salamov A."/>
            <person name="Andreopoulos B."/>
            <person name="Baker S."/>
            <person name="Barry K."/>
            <person name="Bills G."/>
            <person name="Bluhm B."/>
            <person name="Cannon C."/>
            <person name="Castanera R."/>
            <person name="Culley D."/>
            <person name="Daum C."/>
            <person name="Ezra D."/>
            <person name="Gonzalez J."/>
            <person name="Henrissat B."/>
            <person name="Kuo A."/>
            <person name="Liang C."/>
            <person name="Lipzen A."/>
            <person name="Lutzoni F."/>
            <person name="Magnuson J."/>
            <person name="Mondo S."/>
            <person name="Nolan M."/>
            <person name="Ohm R."/>
            <person name="Pangilinan J."/>
            <person name="Park H.-J."/>
            <person name="Ramirez L."/>
            <person name="Alfaro M."/>
            <person name="Sun H."/>
            <person name="Tritt A."/>
            <person name="Yoshinaga Y."/>
            <person name="Zwiers L.-H."/>
            <person name="Turgeon B."/>
            <person name="Goodwin S."/>
            <person name="Spatafora J."/>
            <person name="Crous P."/>
            <person name="Grigoriev I."/>
        </authorList>
    </citation>
    <scope>NUCLEOTIDE SEQUENCE</scope>
    <source>
        <strain evidence="1">CBS 525.71</strain>
    </source>
</reference>
<name>A0ACB6RU61_9PLEO</name>
<sequence length="165" mass="18736">MRASMKKAEVLFHQHAGGTMFSLQGKPFALPSSIWFDHKLTSHCLRNSIRLLKIRFKNAEDQLEVSLSLSTSAWSFNALSYTWDNPLHEEHPYYTSYDNEKCSVSCEGSSIRVTENLIDALRQLSRDVQLSDASVWIDATCINQRDVSEKNAINQVDGRDLLQGI</sequence>
<gene>
    <name evidence="1" type="ORF">BU25DRAFT_413222</name>
</gene>